<comment type="caution">
    <text evidence="1">The sequence shown here is derived from an EMBL/GenBank/DDBJ whole genome shotgun (WGS) entry which is preliminary data.</text>
</comment>
<organism evidence="1 2">
    <name type="scientific">Irpex rosettiformis</name>
    <dbReference type="NCBI Taxonomy" id="378272"/>
    <lineage>
        <taxon>Eukaryota</taxon>
        <taxon>Fungi</taxon>
        <taxon>Dikarya</taxon>
        <taxon>Basidiomycota</taxon>
        <taxon>Agaricomycotina</taxon>
        <taxon>Agaricomycetes</taxon>
        <taxon>Polyporales</taxon>
        <taxon>Irpicaceae</taxon>
        <taxon>Irpex</taxon>
    </lineage>
</organism>
<evidence type="ECO:0000313" key="2">
    <source>
        <dbReference type="Proteomes" id="UP001055072"/>
    </source>
</evidence>
<dbReference type="EMBL" id="MU274939">
    <property type="protein sequence ID" value="KAI0084723.1"/>
    <property type="molecule type" value="Genomic_DNA"/>
</dbReference>
<dbReference type="Proteomes" id="UP001055072">
    <property type="component" value="Unassembled WGS sequence"/>
</dbReference>
<gene>
    <name evidence="1" type="ORF">BDY19DRAFT_517415</name>
</gene>
<name>A0ACB8TRR1_9APHY</name>
<reference evidence="1" key="1">
    <citation type="journal article" date="2021" name="Environ. Microbiol.">
        <title>Gene family expansions and transcriptome signatures uncover fungal adaptations to wood decay.</title>
        <authorList>
            <person name="Hage H."/>
            <person name="Miyauchi S."/>
            <person name="Viragh M."/>
            <person name="Drula E."/>
            <person name="Min B."/>
            <person name="Chaduli D."/>
            <person name="Navarro D."/>
            <person name="Favel A."/>
            <person name="Norest M."/>
            <person name="Lesage-Meessen L."/>
            <person name="Balint B."/>
            <person name="Merenyi Z."/>
            <person name="de Eugenio L."/>
            <person name="Morin E."/>
            <person name="Martinez A.T."/>
            <person name="Baldrian P."/>
            <person name="Stursova M."/>
            <person name="Martinez M.J."/>
            <person name="Novotny C."/>
            <person name="Magnuson J.K."/>
            <person name="Spatafora J.W."/>
            <person name="Maurice S."/>
            <person name="Pangilinan J."/>
            <person name="Andreopoulos W."/>
            <person name="LaButti K."/>
            <person name="Hundley H."/>
            <person name="Na H."/>
            <person name="Kuo A."/>
            <person name="Barry K."/>
            <person name="Lipzen A."/>
            <person name="Henrissat B."/>
            <person name="Riley R."/>
            <person name="Ahrendt S."/>
            <person name="Nagy L.G."/>
            <person name="Grigoriev I.V."/>
            <person name="Martin F."/>
            <person name="Rosso M.N."/>
        </authorList>
    </citation>
    <scope>NUCLEOTIDE SEQUENCE</scope>
    <source>
        <strain evidence="1">CBS 384.51</strain>
    </source>
</reference>
<evidence type="ECO:0000313" key="1">
    <source>
        <dbReference type="EMBL" id="KAI0084723.1"/>
    </source>
</evidence>
<accession>A0ACB8TRR1</accession>
<proteinExistence type="predicted"/>
<keyword evidence="2" id="KW-1185">Reference proteome</keyword>
<protein>
    <submittedName>
        <fullName evidence="1">Uncharacterized protein</fullName>
    </submittedName>
</protein>
<sequence length="463" mass="51476">MDLPQSNIWDTPPSTLPPSYTPSSCSVPPYSTEPSSDEESLEVATRPRTPTPRGVFTAKAGDVTVSLDDQEFGAGIPTYRQNAIIKGHVEIASQAVVTAVSIKLEGRQKCTISDIGTQDRLLFSETHQLWTRPSHWHNVVDASPLRLDFHVPFPFKFVDKAYTDPLVSPPSFDIRLSGEPGISAKNEYILVTTVTTARPDSGTKHDSPRSRPYLPIPNHLLPFFSTFKTAPEEWHQITFSVPCKDGTQKPMDCHLFIPHAQIYALRDTIPYHLQLRASVDSLRLFSGEPMKHATMSLELPSTASPNPSGRPPTQTSPTPLHHSASSPVAVRVYIRRQVSVMVKGERAYQGLVIGEGTLNQVEYPPEWSPASTKSPPSNTGFGTGEEKGEKGEKEYSLDWEGEVRCDEHIVVPSFVSGSLHVRDYIVVHLRPADMRVAAHIEHRYSHAIRLVTDKYRDVHPSDR</sequence>